<name>A0AAV8WTA4_9CUCU</name>
<dbReference type="PANTHER" id="PTHR31840:SF1">
    <property type="entry name" value="COILED-COIL DOMAIN-CONTAINING PROTEIN 97"/>
    <property type="match status" value="1"/>
</dbReference>
<accession>A0AAV8WTA4</accession>
<keyword evidence="4" id="KW-1185">Reference proteome</keyword>
<feature type="compositionally biased region" description="Acidic residues" evidence="1">
    <location>
        <begin position="31"/>
        <end position="46"/>
    </location>
</feature>
<dbReference type="Pfam" id="PF09747">
    <property type="entry name" value="CCD97-like_C"/>
    <property type="match status" value="1"/>
</dbReference>
<protein>
    <recommendedName>
        <fullName evidence="2">CCD97-like C-terminal domain-containing protein</fullName>
    </recommendedName>
</protein>
<evidence type="ECO:0000313" key="3">
    <source>
        <dbReference type="EMBL" id="KAJ8929412.1"/>
    </source>
</evidence>
<feature type="compositionally biased region" description="Basic and acidic residues" evidence="1">
    <location>
        <begin position="21"/>
        <end position="30"/>
    </location>
</feature>
<dbReference type="PANTHER" id="PTHR31840">
    <property type="entry name" value="COILED-COIL DOMAIN-CONTAINING PROTEIN 97"/>
    <property type="match status" value="1"/>
</dbReference>
<evidence type="ECO:0000256" key="1">
    <source>
        <dbReference type="SAM" id="MobiDB-lite"/>
    </source>
</evidence>
<proteinExistence type="predicted"/>
<reference evidence="3" key="1">
    <citation type="journal article" date="2023" name="Insect Mol. Biol.">
        <title>Genome sequencing provides insights into the evolution of gene families encoding plant cell wall-degrading enzymes in longhorned beetles.</title>
        <authorList>
            <person name="Shin N.R."/>
            <person name="Okamura Y."/>
            <person name="Kirsch R."/>
            <person name="Pauchet Y."/>
        </authorList>
    </citation>
    <scope>NUCLEOTIDE SEQUENCE</scope>
    <source>
        <strain evidence="3">RBIC_L_NR</strain>
    </source>
</reference>
<gene>
    <name evidence="3" type="ORF">NQ314_017901</name>
</gene>
<dbReference type="Proteomes" id="UP001162156">
    <property type="component" value="Unassembled WGS sequence"/>
</dbReference>
<feature type="region of interest" description="Disordered" evidence="1">
    <location>
        <begin position="21"/>
        <end position="59"/>
    </location>
</feature>
<evidence type="ECO:0000259" key="2">
    <source>
        <dbReference type="Pfam" id="PF09747"/>
    </source>
</evidence>
<feature type="domain" description="CCD97-like C-terminal" evidence="2">
    <location>
        <begin position="6"/>
        <end position="136"/>
    </location>
</feature>
<organism evidence="3 4">
    <name type="scientific">Rhamnusium bicolor</name>
    <dbReference type="NCBI Taxonomy" id="1586634"/>
    <lineage>
        <taxon>Eukaryota</taxon>
        <taxon>Metazoa</taxon>
        <taxon>Ecdysozoa</taxon>
        <taxon>Arthropoda</taxon>
        <taxon>Hexapoda</taxon>
        <taxon>Insecta</taxon>
        <taxon>Pterygota</taxon>
        <taxon>Neoptera</taxon>
        <taxon>Endopterygota</taxon>
        <taxon>Coleoptera</taxon>
        <taxon>Polyphaga</taxon>
        <taxon>Cucujiformia</taxon>
        <taxon>Chrysomeloidea</taxon>
        <taxon>Cerambycidae</taxon>
        <taxon>Lepturinae</taxon>
        <taxon>Rhagiini</taxon>
        <taxon>Rhamnusium</taxon>
    </lineage>
</organism>
<dbReference type="EMBL" id="JANEYF010005012">
    <property type="protein sequence ID" value="KAJ8929412.1"/>
    <property type="molecule type" value="Genomic_DNA"/>
</dbReference>
<dbReference type="InterPro" id="IPR040233">
    <property type="entry name" value="CCD97-like_C"/>
</dbReference>
<dbReference type="AlphaFoldDB" id="A0AAV8WTA4"/>
<evidence type="ECO:0000313" key="4">
    <source>
        <dbReference type="Proteomes" id="UP001162156"/>
    </source>
</evidence>
<comment type="caution">
    <text evidence="3">The sequence shown here is derived from an EMBL/GenBank/DDBJ whole genome shotgun (WGS) entry which is preliminary data.</text>
</comment>
<sequence length="177" mass="20947">MYWTKKATFVKILMEGIERDNAELVRKTEEEKEDNQMEEDTSDEDVEKPSSPIPSFSRWGEFEESKIYRPKQKFKTPKITAQERILLKEEFVTTMYQNFLDGKDDDFNYDSVDNNTSYDNINEVDHDEEDKYFASEDPEEVNMQNENESSEDELDIYMNALNQHPAVNQLSKDLKNL</sequence>
<dbReference type="InterPro" id="IPR018613">
    <property type="entry name" value="Ccdc97-like"/>
</dbReference>